<dbReference type="SUPFAM" id="SSF48024">
    <property type="entry name" value="N-terminal domain of DnaB helicase"/>
    <property type="match status" value="1"/>
</dbReference>
<feature type="domain" description="SF4 helicase" evidence="12">
    <location>
        <begin position="163"/>
        <end position="418"/>
    </location>
</feature>
<dbReference type="GO" id="GO:0043139">
    <property type="term" value="F:5'-3' DNA helicase activity"/>
    <property type="evidence" value="ECO:0007669"/>
    <property type="project" value="UniProtKB-EC"/>
</dbReference>
<name>A0AAW6BWV8_FLAPL</name>
<dbReference type="InterPro" id="IPR036185">
    <property type="entry name" value="DNA_heli_DnaB-like_N_sf"/>
</dbReference>
<dbReference type="SUPFAM" id="SSF52540">
    <property type="entry name" value="P-loop containing nucleoside triphosphate hydrolases"/>
    <property type="match status" value="1"/>
</dbReference>
<dbReference type="AlphaFoldDB" id="A0AAW6BWV8"/>
<proteinExistence type="inferred from homology"/>
<gene>
    <name evidence="13" type="ORF">PND83_00065</name>
</gene>
<dbReference type="Pfam" id="PF00772">
    <property type="entry name" value="DnaB"/>
    <property type="match status" value="1"/>
</dbReference>
<keyword evidence="8" id="KW-0413">Isomerase</keyword>
<dbReference type="InterPro" id="IPR007694">
    <property type="entry name" value="DNA_helicase_DnaB-like_C"/>
</dbReference>
<keyword evidence="7" id="KW-0238">DNA-binding</keyword>
<dbReference type="InterPro" id="IPR027417">
    <property type="entry name" value="P-loop_NTPase"/>
</dbReference>
<accession>A0AAW6BWV8</accession>
<comment type="catalytic activity">
    <reaction evidence="10">
        <text>ATP + H2O = ADP + phosphate + H(+)</text>
        <dbReference type="Rhea" id="RHEA:13065"/>
        <dbReference type="ChEBI" id="CHEBI:15377"/>
        <dbReference type="ChEBI" id="CHEBI:15378"/>
        <dbReference type="ChEBI" id="CHEBI:30616"/>
        <dbReference type="ChEBI" id="CHEBI:43474"/>
        <dbReference type="ChEBI" id="CHEBI:456216"/>
        <dbReference type="EC" id="5.6.2.3"/>
    </reaction>
</comment>
<dbReference type="GO" id="GO:0005829">
    <property type="term" value="C:cytosol"/>
    <property type="evidence" value="ECO:0007669"/>
    <property type="project" value="TreeGrafter"/>
</dbReference>
<evidence type="ECO:0000256" key="1">
    <source>
        <dbReference type="ARBA" id="ARBA00008428"/>
    </source>
</evidence>
<dbReference type="PROSITE" id="PS51199">
    <property type="entry name" value="SF4_HELICASE"/>
    <property type="match status" value="1"/>
</dbReference>
<dbReference type="Gene3D" id="1.10.860.10">
    <property type="entry name" value="DNAb Helicase, Chain A"/>
    <property type="match status" value="1"/>
</dbReference>
<dbReference type="EMBL" id="JAQLWO010000001">
    <property type="protein sequence ID" value="MDB7904370.1"/>
    <property type="molecule type" value="Genomic_DNA"/>
</dbReference>
<evidence type="ECO:0000256" key="9">
    <source>
        <dbReference type="ARBA" id="ARBA00044969"/>
    </source>
</evidence>
<protein>
    <recommendedName>
        <fullName evidence="9">DNA 5'-3' helicase</fullName>
        <ecNumber evidence="9">5.6.2.3</ecNumber>
    </recommendedName>
</protein>
<evidence type="ECO:0000256" key="4">
    <source>
        <dbReference type="ARBA" id="ARBA00022801"/>
    </source>
</evidence>
<dbReference type="InterPro" id="IPR016136">
    <property type="entry name" value="DNA_helicase_N/primase_C"/>
</dbReference>
<evidence type="ECO:0000256" key="2">
    <source>
        <dbReference type="ARBA" id="ARBA00022705"/>
    </source>
</evidence>
<dbReference type="GO" id="GO:0016787">
    <property type="term" value="F:hydrolase activity"/>
    <property type="evidence" value="ECO:0007669"/>
    <property type="project" value="UniProtKB-KW"/>
</dbReference>
<keyword evidence="3" id="KW-0547">Nucleotide-binding</keyword>
<keyword evidence="6" id="KW-0067">ATP-binding</keyword>
<evidence type="ECO:0000256" key="10">
    <source>
        <dbReference type="ARBA" id="ARBA00048954"/>
    </source>
</evidence>
<dbReference type="GO" id="GO:0003677">
    <property type="term" value="F:DNA binding"/>
    <property type="evidence" value="ECO:0007669"/>
    <property type="project" value="UniProtKB-KW"/>
</dbReference>
<dbReference type="GO" id="GO:0006260">
    <property type="term" value="P:DNA replication"/>
    <property type="evidence" value="ECO:0007669"/>
    <property type="project" value="UniProtKB-KW"/>
</dbReference>
<feature type="region of interest" description="Disordered" evidence="11">
    <location>
        <begin position="418"/>
        <end position="448"/>
    </location>
</feature>
<dbReference type="EC" id="5.6.2.3" evidence="9"/>
<dbReference type="Pfam" id="PF03796">
    <property type="entry name" value="DnaB_C"/>
    <property type="match status" value="1"/>
</dbReference>
<dbReference type="PANTHER" id="PTHR30153:SF2">
    <property type="entry name" value="REPLICATIVE DNA HELICASE"/>
    <property type="match status" value="1"/>
</dbReference>
<evidence type="ECO:0000256" key="6">
    <source>
        <dbReference type="ARBA" id="ARBA00022840"/>
    </source>
</evidence>
<comment type="similarity">
    <text evidence="1">Belongs to the helicase family. DnaB subfamily.</text>
</comment>
<dbReference type="PANTHER" id="PTHR30153">
    <property type="entry name" value="REPLICATIVE DNA HELICASE DNAB"/>
    <property type="match status" value="1"/>
</dbReference>
<reference evidence="13" key="1">
    <citation type="submission" date="2023-01" db="EMBL/GenBank/DDBJ databases">
        <title>Human gut microbiome strain richness.</title>
        <authorList>
            <person name="Chen-Liaw A."/>
        </authorList>
    </citation>
    <scope>NUCLEOTIDE SEQUENCE</scope>
    <source>
        <strain evidence="13">2225st1_A6_2225SCRN_200828</strain>
    </source>
</reference>
<evidence type="ECO:0000313" key="13">
    <source>
        <dbReference type="EMBL" id="MDB7904370.1"/>
    </source>
</evidence>
<keyword evidence="2" id="KW-0235">DNA replication</keyword>
<dbReference type="InterPro" id="IPR007693">
    <property type="entry name" value="DNA_helicase_DnaB-like_N"/>
</dbReference>
<evidence type="ECO:0000256" key="11">
    <source>
        <dbReference type="SAM" id="MobiDB-lite"/>
    </source>
</evidence>
<dbReference type="Proteomes" id="UP001211006">
    <property type="component" value="Unassembled WGS sequence"/>
</dbReference>
<dbReference type="GO" id="GO:0005524">
    <property type="term" value="F:ATP binding"/>
    <property type="evidence" value="ECO:0007669"/>
    <property type="project" value="UniProtKB-KW"/>
</dbReference>
<evidence type="ECO:0000256" key="8">
    <source>
        <dbReference type="ARBA" id="ARBA00023235"/>
    </source>
</evidence>
<evidence type="ECO:0000313" key="14">
    <source>
        <dbReference type="Proteomes" id="UP001211006"/>
    </source>
</evidence>
<keyword evidence="4" id="KW-0378">Hydrolase</keyword>
<evidence type="ECO:0000256" key="5">
    <source>
        <dbReference type="ARBA" id="ARBA00022806"/>
    </source>
</evidence>
<evidence type="ECO:0000259" key="12">
    <source>
        <dbReference type="PROSITE" id="PS51199"/>
    </source>
</evidence>
<keyword evidence="5" id="KW-0347">Helicase</keyword>
<evidence type="ECO:0000256" key="3">
    <source>
        <dbReference type="ARBA" id="ARBA00022741"/>
    </source>
</evidence>
<evidence type="ECO:0000256" key="7">
    <source>
        <dbReference type="ARBA" id="ARBA00023125"/>
    </source>
</evidence>
<sequence length="448" mass="50701">MAGDNNTLYEQVLGAEQSVIGSMLIDPKTVGLVVAELSEEDFSLEATRNLFRAFRKLYLENRIMDPVTVLAAIGPQDASMRSYVMELMDRTLTPANIVEYIEQVKRESLRLRLQNIGRELLERLSNPEDAMPLLMRGMELLSGQRQDDEADMERSILDFYEDLKHEPEYLPWGFPELDEGLYVERGDFVVLAGRPSDGKTALALHMAYAQAQTLNVGFFSLETGRKKLFSRLMSSVSRVPGPTLKRRKLSEEEFSLIAAGAGEIRPRKLRVIEAAGWTVDQIAARALARKLDVIYIDYLQLIRPTIRGRASRQDEVADISRALAVLARTHKITVVALSQLSRPADKTKRRPPVLADLRESGQIEQDADAVMFVWREDEQNSNAERTLSLAKNKEGQLNNWPMVFRGEIQRFIPITSPGSTTMAKKRQEPDYKQMGFHEITGDDSELPF</sequence>
<dbReference type="Gene3D" id="3.40.50.300">
    <property type="entry name" value="P-loop containing nucleotide triphosphate hydrolases"/>
    <property type="match status" value="1"/>
</dbReference>
<organism evidence="13 14">
    <name type="scientific">Flavonifractor plautii</name>
    <name type="common">Fusobacterium plautii</name>
    <dbReference type="NCBI Taxonomy" id="292800"/>
    <lineage>
        <taxon>Bacteria</taxon>
        <taxon>Bacillati</taxon>
        <taxon>Bacillota</taxon>
        <taxon>Clostridia</taxon>
        <taxon>Eubacteriales</taxon>
        <taxon>Oscillospiraceae</taxon>
        <taxon>Flavonifractor</taxon>
    </lineage>
</organism>
<dbReference type="RefSeq" id="WP_148341195.1">
    <property type="nucleotide sequence ID" value="NZ_CAXUMB010000032.1"/>
</dbReference>
<comment type="caution">
    <text evidence="13">The sequence shown here is derived from an EMBL/GenBank/DDBJ whole genome shotgun (WGS) entry which is preliminary data.</text>
</comment>